<dbReference type="RefSeq" id="WP_341423801.1">
    <property type="nucleotide sequence ID" value="NZ_JBBUTG010000001.1"/>
</dbReference>
<keyword evidence="3" id="KW-1185">Reference proteome</keyword>
<evidence type="ECO:0000313" key="2">
    <source>
        <dbReference type="EMBL" id="MEK8029464.1"/>
    </source>
</evidence>
<keyword evidence="1" id="KW-1133">Transmembrane helix</keyword>
<organism evidence="2 3">
    <name type="scientific">Ideonella lacteola</name>
    <dbReference type="NCBI Taxonomy" id="2984193"/>
    <lineage>
        <taxon>Bacteria</taxon>
        <taxon>Pseudomonadati</taxon>
        <taxon>Pseudomonadota</taxon>
        <taxon>Betaproteobacteria</taxon>
        <taxon>Burkholderiales</taxon>
        <taxon>Sphaerotilaceae</taxon>
        <taxon>Ideonella</taxon>
    </lineage>
</organism>
<proteinExistence type="predicted"/>
<accession>A0ABU9BI97</accession>
<protein>
    <submittedName>
        <fullName evidence="2">Uncharacterized protein</fullName>
    </submittedName>
</protein>
<comment type="caution">
    <text evidence="2">The sequence shown here is derived from an EMBL/GenBank/DDBJ whole genome shotgun (WGS) entry which is preliminary data.</text>
</comment>
<keyword evidence="1" id="KW-0812">Transmembrane</keyword>
<reference evidence="2 3" key="1">
    <citation type="submission" date="2024-04" db="EMBL/GenBank/DDBJ databases">
        <title>Novel species of the genus Ideonella isolated from streams.</title>
        <authorList>
            <person name="Lu H."/>
        </authorList>
    </citation>
    <scope>NUCLEOTIDE SEQUENCE [LARGE SCALE GENOMIC DNA]</scope>
    <source>
        <strain evidence="2 3">DXS29W</strain>
    </source>
</reference>
<gene>
    <name evidence="2" type="ORF">AACH06_01410</name>
</gene>
<evidence type="ECO:0000256" key="1">
    <source>
        <dbReference type="SAM" id="Phobius"/>
    </source>
</evidence>
<evidence type="ECO:0000313" key="3">
    <source>
        <dbReference type="Proteomes" id="UP001371218"/>
    </source>
</evidence>
<dbReference type="Proteomes" id="UP001371218">
    <property type="component" value="Unassembled WGS sequence"/>
</dbReference>
<name>A0ABU9BI97_9BURK</name>
<feature type="transmembrane region" description="Helical" evidence="1">
    <location>
        <begin position="51"/>
        <end position="71"/>
    </location>
</feature>
<sequence>MLELAAALLALMGVAHAYLGERYILSRLARREAQLPPLLGGTAFTLGTLRFVWHLIAVPWGTMAYLLLVLAHSDPSRDQLLTAIGASASLSALMPFWFTRGRHLSWLVFLLIGGLVLGA</sequence>
<dbReference type="EMBL" id="JBBUTG010000001">
    <property type="protein sequence ID" value="MEK8029464.1"/>
    <property type="molecule type" value="Genomic_DNA"/>
</dbReference>
<feature type="transmembrane region" description="Helical" evidence="1">
    <location>
        <begin position="103"/>
        <end position="118"/>
    </location>
</feature>
<keyword evidence="1" id="KW-0472">Membrane</keyword>